<reference evidence="2 3" key="1">
    <citation type="submission" date="2020-02" db="EMBL/GenBank/DDBJ databases">
        <title>Comparative genomics of the hypocrealean fungal genus Beauvera.</title>
        <authorList>
            <person name="Showalter D.N."/>
            <person name="Bushley K.E."/>
            <person name="Rehner S.A."/>
        </authorList>
    </citation>
    <scope>NUCLEOTIDE SEQUENCE [LARGE SCALE GENOMIC DNA]</scope>
    <source>
        <strain evidence="2 3">ARSEF4384</strain>
    </source>
</reference>
<name>A0AAW0RKB6_9HYPO</name>
<proteinExistence type="predicted"/>
<feature type="region of interest" description="Disordered" evidence="1">
    <location>
        <begin position="319"/>
        <end position="349"/>
    </location>
</feature>
<evidence type="ECO:0000256" key="1">
    <source>
        <dbReference type="SAM" id="MobiDB-lite"/>
    </source>
</evidence>
<accession>A0AAW0RKB6</accession>
<gene>
    <name evidence="2" type="ORF">G3M48_008691</name>
</gene>
<feature type="compositionally biased region" description="Acidic residues" evidence="1">
    <location>
        <begin position="319"/>
        <end position="328"/>
    </location>
</feature>
<dbReference type="AlphaFoldDB" id="A0AAW0RKB6"/>
<protein>
    <submittedName>
        <fullName evidence="2">Uncharacterized protein</fullName>
    </submittedName>
</protein>
<evidence type="ECO:0000313" key="2">
    <source>
        <dbReference type="EMBL" id="KAK8142488.1"/>
    </source>
</evidence>
<comment type="caution">
    <text evidence="2">The sequence shown here is derived from an EMBL/GenBank/DDBJ whole genome shotgun (WGS) entry which is preliminary data.</text>
</comment>
<sequence>MPVNFQTPPIFNSIHAVHTELLRSVYTSTFPNSDPCCPLQSVMEVTIEDSLAKVITTAVPKSRVQSLQATTSPGLHRIYRALTRDGTIIQCSLPQPPNRRMLRCEYGSIRSEATILQWLSGLCEEQPESGSSKSTIVDTEDKSEVRNRIRAQAILEYLPGLLDHGMAGTMHQLQYNVLAPRPGRVLSTLGSSLTAAIRKSADFQIGQMLRRISLLHSPTSYFGSAEAVLPPVPQRSTPEQRRASVLAPRETFTSWSDAFGEMLHSAIQDAQASQITASYDSIRRCLHRFAHALDAVIEPRLVLIDAGLDQNVLVAIQEADSDNSDTSDNESGASEKLNDSNSSDSSGNAATQIKVTGLREWIKPIFGDPLLNIRLSQTNSEHVVHGFSTPLADTLDDMKEVSEGLSRNRQYVQIRLNLYRVYHALNAISVEYIRRDDDSDPRELRARKALVEAVRELEALDEAEASKRRRRLLEVAPSKRQRTWNP</sequence>
<dbReference type="Proteomes" id="UP001397290">
    <property type="component" value="Unassembled WGS sequence"/>
</dbReference>
<evidence type="ECO:0000313" key="3">
    <source>
        <dbReference type="Proteomes" id="UP001397290"/>
    </source>
</evidence>
<keyword evidence="3" id="KW-1185">Reference proteome</keyword>
<organism evidence="2 3">
    <name type="scientific">Beauveria asiatica</name>
    <dbReference type="NCBI Taxonomy" id="1069075"/>
    <lineage>
        <taxon>Eukaryota</taxon>
        <taxon>Fungi</taxon>
        <taxon>Dikarya</taxon>
        <taxon>Ascomycota</taxon>
        <taxon>Pezizomycotina</taxon>
        <taxon>Sordariomycetes</taxon>
        <taxon>Hypocreomycetidae</taxon>
        <taxon>Hypocreales</taxon>
        <taxon>Cordycipitaceae</taxon>
        <taxon>Beauveria</taxon>
    </lineage>
</organism>
<dbReference type="EMBL" id="JAAHCF010000665">
    <property type="protein sequence ID" value="KAK8142488.1"/>
    <property type="molecule type" value="Genomic_DNA"/>
</dbReference>